<dbReference type="GO" id="GO:0005829">
    <property type="term" value="C:cytosol"/>
    <property type="evidence" value="ECO:0007669"/>
    <property type="project" value="TreeGrafter"/>
</dbReference>
<comment type="subcellular location">
    <subcellularLocation>
        <location evidence="8">Cytoplasm</location>
    </subcellularLocation>
</comment>
<dbReference type="PANTHER" id="PTHR43766">
    <property type="entry name" value="TRYPTOPHAN--TRNA LIGASE, MITOCHONDRIAL"/>
    <property type="match status" value="1"/>
</dbReference>
<keyword evidence="5 8" id="KW-0648">Protein biosynthesis</keyword>
<dbReference type="FunFam" id="1.10.240.10:FF:000002">
    <property type="entry name" value="Tryptophan--tRNA ligase"/>
    <property type="match status" value="1"/>
</dbReference>
<dbReference type="GO" id="GO:0006436">
    <property type="term" value="P:tryptophanyl-tRNA aminoacylation"/>
    <property type="evidence" value="ECO:0007669"/>
    <property type="project" value="UniProtKB-UniRule"/>
</dbReference>
<evidence type="ECO:0000313" key="11">
    <source>
        <dbReference type="Proteomes" id="UP000503399"/>
    </source>
</evidence>
<accession>A0A6F8ZJA6</accession>
<dbReference type="InterPro" id="IPR001412">
    <property type="entry name" value="aa-tRNA-synth_I_CS"/>
</dbReference>
<dbReference type="NCBIfam" id="TIGR00233">
    <property type="entry name" value="trpS"/>
    <property type="match status" value="1"/>
</dbReference>
<evidence type="ECO:0000256" key="2">
    <source>
        <dbReference type="ARBA" id="ARBA00022598"/>
    </source>
</evidence>
<evidence type="ECO:0000256" key="5">
    <source>
        <dbReference type="ARBA" id="ARBA00022917"/>
    </source>
</evidence>
<organism evidence="10 11">
    <name type="scientific">Candidatus Hydrogenisulfobacillus filiaventi</name>
    <dbReference type="NCBI Taxonomy" id="2707344"/>
    <lineage>
        <taxon>Bacteria</taxon>
        <taxon>Bacillati</taxon>
        <taxon>Bacillota</taxon>
        <taxon>Clostridia</taxon>
        <taxon>Eubacteriales</taxon>
        <taxon>Clostridiales Family XVII. Incertae Sedis</taxon>
        <taxon>Candidatus Hydrogenisulfobacillus</taxon>
    </lineage>
</organism>
<proteinExistence type="inferred from homology"/>
<dbReference type="EC" id="6.1.1.2" evidence="8"/>
<dbReference type="PROSITE" id="PS00178">
    <property type="entry name" value="AA_TRNA_LIGASE_I"/>
    <property type="match status" value="1"/>
</dbReference>
<comment type="function">
    <text evidence="8">Catalyzes the attachment of tryptophan to tRNA(Trp).</text>
</comment>
<evidence type="ECO:0000256" key="1">
    <source>
        <dbReference type="ARBA" id="ARBA00005594"/>
    </source>
</evidence>
<evidence type="ECO:0000256" key="3">
    <source>
        <dbReference type="ARBA" id="ARBA00022741"/>
    </source>
</evidence>
<feature type="binding site" evidence="8">
    <location>
        <begin position="10"/>
        <end position="12"/>
    </location>
    <ligand>
        <name>ATP</name>
        <dbReference type="ChEBI" id="CHEBI:30616"/>
    </ligand>
</feature>
<feature type="binding site" evidence="8">
    <location>
        <position position="184"/>
    </location>
    <ligand>
        <name>ATP</name>
        <dbReference type="ChEBI" id="CHEBI:30616"/>
    </ligand>
</feature>
<evidence type="ECO:0000256" key="8">
    <source>
        <dbReference type="HAMAP-Rule" id="MF_00140"/>
    </source>
</evidence>
<dbReference type="HAMAP" id="MF_00140_B">
    <property type="entry name" value="Trp_tRNA_synth_B"/>
    <property type="match status" value="1"/>
</dbReference>
<evidence type="ECO:0000256" key="6">
    <source>
        <dbReference type="ARBA" id="ARBA00023146"/>
    </source>
</evidence>
<keyword evidence="6 8" id="KW-0030">Aminoacyl-tRNA synthetase</keyword>
<protein>
    <recommendedName>
        <fullName evidence="8">Tryptophan--tRNA ligase</fullName>
        <ecNumber evidence="8">6.1.1.2</ecNumber>
    </recommendedName>
    <alternativeName>
        <fullName evidence="8">Tryptophanyl-tRNA synthetase</fullName>
        <shortName evidence="8">TrpRS</shortName>
    </alternativeName>
</protein>
<name>A0A6F8ZJA6_9FIRM</name>
<feature type="binding site" evidence="8">
    <location>
        <begin position="145"/>
        <end position="147"/>
    </location>
    <ligand>
        <name>ATP</name>
        <dbReference type="ChEBI" id="CHEBI:30616"/>
    </ligand>
</feature>
<dbReference type="Gene3D" id="1.10.240.10">
    <property type="entry name" value="Tyrosyl-Transfer RNA Synthetase"/>
    <property type="match status" value="1"/>
</dbReference>
<dbReference type="InterPro" id="IPR024109">
    <property type="entry name" value="Trp-tRNA-ligase_bac-type"/>
</dbReference>
<keyword evidence="11" id="KW-1185">Reference proteome</keyword>
<feature type="short sequence motif" description="'KMSKS' region" evidence="8">
    <location>
        <begin position="193"/>
        <end position="197"/>
    </location>
</feature>
<evidence type="ECO:0000256" key="4">
    <source>
        <dbReference type="ARBA" id="ARBA00022840"/>
    </source>
</evidence>
<evidence type="ECO:0000256" key="9">
    <source>
        <dbReference type="RuleBase" id="RU363036"/>
    </source>
</evidence>
<comment type="catalytic activity">
    <reaction evidence="7 8">
        <text>tRNA(Trp) + L-tryptophan + ATP = L-tryptophyl-tRNA(Trp) + AMP + diphosphate + H(+)</text>
        <dbReference type="Rhea" id="RHEA:24080"/>
        <dbReference type="Rhea" id="RHEA-COMP:9671"/>
        <dbReference type="Rhea" id="RHEA-COMP:9705"/>
        <dbReference type="ChEBI" id="CHEBI:15378"/>
        <dbReference type="ChEBI" id="CHEBI:30616"/>
        <dbReference type="ChEBI" id="CHEBI:33019"/>
        <dbReference type="ChEBI" id="CHEBI:57912"/>
        <dbReference type="ChEBI" id="CHEBI:78442"/>
        <dbReference type="ChEBI" id="CHEBI:78535"/>
        <dbReference type="ChEBI" id="CHEBI:456215"/>
        <dbReference type="EC" id="6.1.1.2"/>
    </reaction>
</comment>
<evidence type="ECO:0000256" key="7">
    <source>
        <dbReference type="ARBA" id="ARBA00049929"/>
    </source>
</evidence>
<keyword evidence="3 8" id="KW-0547">Nucleotide-binding</keyword>
<dbReference type="SUPFAM" id="SSF52374">
    <property type="entry name" value="Nucleotidylyl transferase"/>
    <property type="match status" value="1"/>
</dbReference>
<dbReference type="InterPro" id="IPR014729">
    <property type="entry name" value="Rossmann-like_a/b/a_fold"/>
</dbReference>
<dbReference type="EMBL" id="LR778114">
    <property type="protein sequence ID" value="CAB1129959.1"/>
    <property type="molecule type" value="Genomic_DNA"/>
</dbReference>
<dbReference type="CDD" id="cd00806">
    <property type="entry name" value="TrpRS_core"/>
    <property type="match status" value="1"/>
</dbReference>
<feature type="binding site" evidence="8">
    <location>
        <position position="133"/>
    </location>
    <ligand>
        <name>L-tryptophan</name>
        <dbReference type="ChEBI" id="CHEBI:57912"/>
    </ligand>
</feature>
<evidence type="ECO:0000313" key="10">
    <source>
        <dbReference type="EMBL" id="CAB1129959.1"/>
    </source>
</evidence>
<dbReference type="GO" id="GO:0004830">
    <property type="term" value="F:tryptophan-tRNA ligase activity"/>
    <property type="evidence" value="ECO:0007669"/>
    <property type="project" value="UniProtKB-UniRule"/>
</dbReference>
<dbReference type="Pfam" id="PF00579">
    <property type="entry name" value="tRNA-synt_1b"/>
    <property type="match status" value="1"/>
</dbReference>
<feature type="binding site" evidence="8">
    <location>
        <begin position="18"/>
        <end position="19"/>
    </location>
    <ligand>
        <name>ATP</name>
        <dbReference type="ChEBI" id="CHEBI:30616"/>
    </ligand>
</feature>
<dbReference type="PANTHER" id="PTHR43766:SF1">
    <property type="entry name" value="TRYPTOPHAN--TRNA LIGASE, MITOCHONDRIAL"/>
    <property type="match status" value="1"/>
</dbReference>
<keyword evidence="4 8" id="KW-0067">ATP-binding</keyword>
<keyword evidence="8" id="KW-0963">Cytoplasm</keyword>
<dbReference type="GO" id="GO:0005524">
    <property type="term" value="F:ATP binding"/>
    <property type="evidence" value="ECO:0007669"/>
    <property type="project" value="UniProtKB-UniRule"/>
</dbReference>
<keyword evidence="2 8" id="KW-0436">Ligase</keyword>
<dbReference type="InterPro" id="IPR050203">
    <property type="entry name" value="Trp-tRNA_synthetase"/>
</dbReference>
<reference evidence="10 11" key="1">
    <citation type="submission" date="2020-02" db="EMBL/GenBank/DDBJ databases">
        <authorList>
            <person name="Hogendoorn C."/>
        </authorList>
    </citation>
    <scope>NUCLEOTIDE SEQUENCE [LARGE SCALE GENOMIC DNA]</scope>
    <source>
        <strain evidence="10">R501</strain>
    </source>
</reference>
<comment type="subunit">
    <text evidence="8">Homodimer.</text>
</comment>
<dbReference type="Gene3D" id="3.40.50.620">
    <property type="entry name" value="HUPs"/>
    <property type="match status" value="1"/>
</dbReference>
<dbReference type="PRINTS" id="PR01039">
    <property type="entry name" value="TRNASYNTHTRP"/>
</dbReference>
<dbReference type="InterPro" id="IPR002306">
    <property type="entry name" value="Trp-tRNA-ligase"/>
</dbReference>
<dbReference type="AlphaFoldDB" id="A0A6F8ZJA6"/>
<dbReference type="KEGG" id="hfv:R50_2462"/>
<dbReference type="Proteomes" id="UP000503399">
    <property type="component" value="Chromosome"/>
</dbReference>
<comment type="similarity">
    <text evidence="1 8 9">Belongs to the class-I aminoacyl-tRNA synthetase family.</text>
</comment>
<gene>
    <name evidence="8 10" type="primary">trpS</name>
    <name evidence="10" type="ORF">R50_2462</name>
</gene>
<dbReference type="InterPro" id="IPR002305">
    <property type="entry name" value="aa-tRNA-synth_Ic"/>
</dbReference>
<feature type="short sequence motif" description="'HIGH' region" evidence="8">
    <location>
        <begin position="11"/>
        <end position="19"/>
    </location>
</feature>
<feature type="binding site" evidence="8">
    <location>
        <begin position="193"/>
        <end position="197"/>
    </location>
    <ligand>
        <name>ATP</name>
        <dbReference type="ChEBI" id="CHEBI:30616"/>
    </ligand>
</feature>
<sequence length="333" mass="36353">MASRVFSGVQPSGVVTLGNYLGALRQFVALQDQADCLYCLVDLHALTVPQDPAALTAQTRQLAAVFLAVGLDPARATLFVQSHVPAHTQLAWIMESLVHFGELERMTQFKDKAAGKAVVSASLFTYPALMAADILLYRTDLVPVGEDQKQHLELTRDLAQRFNSRFGETFTVPEPLIPKLGGRIMALDDPTRKMSKSSANPYSYIALSDDPDLIAAKIRRAVTDSGREILYDPEHKPALSNLLTIYALLAEEPVEEVAARFRARGAGYGVFKQELTDVVVAALDPVRRRYLDILEGAELDRVLAAGAARARSLAEPMLARVYERVGLVPPVAG</sequence>